<dbReference type="GO" id="GO:0001139">
    <property type="term" value="F:RNA polymerase II complex recruiting activity"/>
    <property type="evidence" value="ECO:0007669"/>
    <property type="project" value="TreeGrafter"/>
</dbReference>
<dbReference type="Gene3D" id="3.30.40.10">
    <property type="entry name" value="Zinc/RING finger domain, C3HC4 (zinc finger)"/>
    <property type="match status" value="1"/>
</dbReference>
<dbReference type="InterPro" id="IPR001965">
    <property type="entry name" value="Znf_PHD"/>
</dbReference>
<evidence type="ECO:0000256" key="7">
    <source>
        <dbReference type="PROSITE-ProRule" id="PRU00146"/>
    </source>
</evidence>
<dbReference type="GO" id="GO:0008270">
    <property type="term" value="F:zinc ion binding"/>
    <property type="evidence" value="ECO:0007669"/>
    <property type="project" value="UniProtKB-KW"/>
</dbReference>
<evidence type="ECO:0000256" key="3">
    <source>
        <dbReference type="ARBA" id="ARBA00021616"/>
    </source>
</evidence>
<feature type="region of interest" description="Disordered" evidence="8">
    <location>
        <begin position="1"/>
        <end position="56"/>
    </location>
</feature>
<feature type="domain" description="TFIIS central" evidence="10">
    <location>
        <begin position="229"/>
        <end position="356"/>
    </location>
</feature>
<feature type="compositionally biased region" description="Basic residues" evidence="8">
    <location>
        <begin position="32"/>
        <end position="53"/>
    </location>
</feature>
<sequence>MSTEIRRSSRKTKGVNSRLQDLDKISEPTPPSKKRTASSKANGQKKRQRKKAVKVPEKEEVRCLPCGSHDLNYDEDEDEHGVMIQCDKCETWQHAKCMLGTDSEESIPDDYVCNLCDPENPKYKDLELALSPDDYYKERFPDRVDETYDQEEEDFEDAGAVYGESDEEYNGNGEKDEDDDADEEEEGDDADEPDEPDEPGELDEPEETVRKPVRKPQKVVRKKVDRNKTRQSVVSQFAKKLKDHIPDDHKLLEEMDVSSAAEEIASGLENALFEAFPPPNKRSESMSPGYLNKSRTLLFNLDKSNLSDKVLSGQYTYEQIVHLTPEEMMRDDYKEFADAVRKQSINQSVITNTLEKVKIKRTHKGEEIVEEDYQFDDIDSRTADESRLNEIEKLQEEKRLQDEEKEASASPPPTASLNANIMTTMANDYDDEEQEQDQTGDGPEETLDNDEDFDKILNGTKDVVPTPPESQAVVNDDEDDYDPARNFDVDETLWNGILSFAPVADVQTTIKFHAASTYDSTEDKVAKARRIVSDFVARHNRLDIEGRLDAQKAVGYLWEIINTRDLYLVELVPFESPHLSEFENQQTQTQFRKLWEYFNSRNKYGVIAYKPAYIKDSYLVAMDTTRQEQEGLPKYFSHFNMTSLHGARERLFAVFVAKKDLSAAPSGAATANLDQILSGLAA</sequence>
<dbReference type="Pfam" id="PF07744">
    <property type="entry name" value="SPOC"/>
    <property type="match status" value="1"/>
</dbReference>
<feature type="compositionally biased region" description="Basic and acidic residues" evidence="8">
    <location>
        <begin position="134"/>
        <end position="146"/>
    </location>
</feature>
<evidence type="ECO:0000256" key="1">
    <source>
        <dbReference type="ARBA" id="ARBA00002311"/>
    </source>
</evidence>
<evidence type="ECO:0000259" key="10">
    <source>
        <dbReference type="PROSITE" id="PS51321"/>
    </source>
</evidence>
<dbReference type="Pfam" id="PF07500">
    <property type="entry name" value="TFIIS_M"/>
    <property type="match status" value="1"/>
</dbReference>
<dbReference type="SMART" id="SM00510">
    <property type="entry name" value="TFS2M"/>
    <property type="match status" value="1"/>
</dbReference>
<dbReference type="InterPro" id="IPR019786">
    <property type="entry name" value="Zinc_finger_PHD-type_CS"/>
</dbReference>
<dbReference type="GO" id="GO:0031564">
    <property type="term" value="P:transcription antitermination"/>
    <property type="evidence" value="ECO:0007669"/>
    <property type="project" value="TreeGrafter"/>
</dbReference>
<dbReference type="InterPro" id="IPR013083">
    <property type="entry name" value="Znf_RING/FYVE/PHD"/>
</dbReference>
<evidence type="ECO:0000313" key="12">
    <source>
        <dbReference type="Proteomes" id="UP000738402"/>
    </source>
</evidence>
<organism evidence="11 12">
    <name type="scientific">Ogataea haglerorum</name>
    <dbReference type="NCBI Taxonomy" id="1937702"/>
    <lineage>
        <taxon>Eukaryota</taxon>
        <taxon>Fungi</taxon>
        <taxon>Dikarya</taxon>
        <taxon>Ascomycota</taxon>
        <taxon>Saccharomycotina</taxon>
        <taxon>Pichiomycetes</taxon>
        <taxon>Pichiales</taxon>
        <taxon>Pichiaceae</taxon>
        <taxon>Ogataea</taxon>
    </lineage>
</organism>
<dbReference type="EMBL" id="JAHLUH010000011">
    <property type="protein sequence ID" value="KAG7725815.1"/>
    <property type="molecule type" value="Genomic_DNA"/>
</dbReference>
<dbReference type="GO" id="GO:0005634">
    <property type="term" value="C:nucleus"/>
    <property type="evidence" value="ECO:0007669"/>
    <property type="project" value="TreeGrafter"/>
</dbReference>
<feature type="region of interest" description="Disordered" evidence="8">
    <location>
        <begin position="430"/>
        <end position="481"/>
    </location>
</feature>
<keyword evidence="4" id="KW-0479">Metal-binding</keyword>
<dbReference type="AlphaFoldDB" id="A0AAN6D3J4"/>
<dbReference type="PROSITE" id="PS50016">
    <property type="entry name" value="ZF_PHD_2"/>
    <property type="match status" value="1"/>
</dbReference>
<evidence type="ECO:0000256" key="6">
    <source>
        <dbReference type="ARBA" id="ARBA00022833"/>
    </source>
</evidence>
<keyword evidence="5 7" id="KW-0863">Zinc-finger</keyword>
<evidence type="ECO:0000256" key="4">
    <source>
        <dbReference type="ARBA" id="ARBA00022723"/>
    </source>
</evidence>
<comment type="caution">
    <text evidence="11">The sequence shown here is derived from an EMBL/GenBank/DDBJ whole genome shotgun (WGS) entry which is preliminary data.</text>
</comment>
<feature type="compositionally biased region" description="Acidic residues" evidence="8">
    <location>
        <begin position="147"/>
        <end position="157"/>
    </location>
</feature>
<dbReference type="InterPro" id="IPR011011">
    <property type="entry name" value="Znf_FYVE_PHD"/>
</dbReference>
<comment type="function">
    <text evidence="1">Negative regulator of transcription elongation.</text>
</comment>
<dbReference type="Proteomes" id="UP000738402">
    <property type="component" value="Unassembled WGS sequence"/>
</dbReference>
<gene>
    <name evidence="11" type="ORF">KL933_003863</name>
</gene>
<dbReference type="SMART" id="SM00249">
    <property type="entry name" value="PHD"/>
    <property type="match status" value="1"/>
</dbReference>
<accession>A0AAN6D3J4</accession>
<keyword evidence="6" id="KW-0862">Zinc</keyword>
<feature type="domain" description="PHD-type" evidence="9">
    <location>
        <begin position="60"/>
        <end position="119"/>
    </location>
</feature>
<reference evidence="11" key="1">
    <citation type="journal article" date="2021" name="G3 (Bethesda)">
        <title>Genomic diversity, chromosomal rearrangements, and interspecies hybridization in the ogataea polymorpha species complex.</title>
        <authorList>
            <person name="Hanson S.J."/>
            <person name="Cinneide E.O."/>
            <person name="Salzberg L.I."/>
            <person name="Wolfe K.H."/>
            <person name="McGowan J."/>
            <person name="Fitzpatrick D.A."/>
            <person name="Matlin K."/>
        </authorList>
    </citation>
    <scope>NUCLEOTIDE SEQUENCE</scope>
    <source>
        <strain evidence="11">83-405-1</strain>
    </source>
</reference>
<feature type="region of interest" description="Disordered" evidence="8">
    <location>
        <begin position="130"/>
        <end position="227"/>
    </location>
</feature>
<dbReference type="GO" id="GO:0006362">
    <property type="term" value="P:transcription elongation by RNA polymerase I"/>
    <property type="evidence" value="ECO:0007669"/>
    <property type="project" value="TreeGrafter"/>
</dbReference>
<proteinExistence type="inferred from homology"/>
<evidence type="ECO:0000259" key="9">
    <source>
        <dbReference type="PROSITE" id="PS50016"/>
    </source>
</evidence>
<evidence type="ECO:0000256" key="8">
    <source>
        <dbReference type="SAM" id="MobiDB-lite"/>
    </source>
</evidence>
<dbReference type="PANTHER" id="PTHR11477:SF11">
    <property type="entry name" value="TRANSCRIPTION FACTOR BYE1"/>
    <property type="match status" value="1"/>
</dbReference>
<evidence type="ECO:0000256" key="2">
    <source>
        <dbReference type="ARBA" id="ARBA00011050"/>
    </source>
</evidence>
<evidence type="ECO:0000256" key="5">
    <source>
        <dbReference type="ARBA" id="ARBA00022771"/>
    </source>
</evidence>
<dbReference type="PROSITE" id="PS51321">
    <property type="entry name" value="TFIIS_CENTRAL"/>
    <property type="match status" value="1"/>
</dbReference>
<feature type="compositionally biased region" description="Acidic residues" evidence="8">
    <location>
        <begin position="430"/>
        <end position="453"/>
    </location>
</feature>
<dbReference type="PANTHER" id="PTHR11477">
    <property type="entry name" value="TRANSCRIPTION FACTOR S-II ZINC FINGER DOMAIN-CONTAINING PROTEIN"/>
    <property type="match status" value="1"/>
</dbReference>
<dbReference type="InterPro" id="IPR019787">
    <property type="entry name" value="Znf_PHD-finger"/>
</dbReference>
<dbReference type="GO" id="GO:0006368">
    <property type="term" value="P:transcription elongation by RNA polymerase II"/>
    <property type="evidence" value="ECO:0007669"/>
    <property type="project" value="TreeGrafter"/>
</dbReference>
<dbReference type="InterPro" id="IPR012921">
    <property type="entry name" value="SPOC_C"/>
</dbReference>
<dbReference type="GO" id="GO:0000977">
    <property type="term" value="F:RNA polymerase II transcription regulatory region sequence-specific DNA binding"/>
    <property type="evidence" value="ECO:0007669"/>
    <property type="project" value="TreeGrafter"/>
</dbReference>
<name>A0AAN6D3J4_9ASCO</name>
<comment type="similarity">
    <text evidence="2">Belongs to the BYE1 family.</text>
</comment>
<dbReference type="Gene3D" id="1.10.472.30">
    <property type="entry name" value="Transcription elongation factor S-II, central domain"/>
    <property type="match status" value="1"/>
</dbReference>
<dbReference type="SUPFAM" id="SSF57903">
    <property type="entry name" value="FYVE/PHD zinc finger"/>
    <property type="match status" value="1"/>
</dbReference>
<protein>
    <recommendedName>
        <fullName evidence="3">Transcription factor BYE1</fullName>
    </recommendedName>
</protein>
<dbReference type="GO" id="GO:0031440">
    <property type="term" value="P:regulation of mRNA 3'-end processing"/>
    <property type="evidence" value="ECO:0007669"/>
    <property type="project" value="TreeGrafter"/>
</dbReference>
<evidence type="ECO:0000313" key="11">
    <source>
        <dbReference type="EMBL" id="KAG7725815.1"/>
    </source>
</evidence>
<dbReference type="InterPro" id="IPR036575">
    <property type="entry name" value="TFIIS_cen_dom_sf"/>
</dbReference>
<dbReference type="Pfam" id="PF20826">
    <property type="entry name" value="PHD_5"/>
    <property type="match status" value="1"/>
</dbReference>
<feature type="compositionally biased region" description="Basic residues" evidence="8">
    <location>
        <begin position="211"/>
        <end position="225"/>
    </location>
</feature>
<dbReference type="SUPFAM" id="SSF46942">
    <property type="entry name" value="Elongation factor TFIIS domain 2"/>
    <property type="match status" value="1"/>
</dbReference>
<feature type="compositionally biased region" description="Acidic residues" evidence="8">
    <location>
        <begin position="164"/>
        <end position="206"/>
    </location>
</feature>
<dbReference type="PROSITE" id="PS01359">
    <property type="entry name" value="ZF_PHD_1"/>
    <property type="match status" value="1"/>
</dbReference>
<feature type="region of interest" description="Disordered" evidence="8">
    <location>
        <begin position="396"/>
        <end position="418"/>
    </location>
</feature>
<dbReference type="InterPro" id="IPR003618">
    <property type="entry name" value="TFIIS_cen_dom"/>
</dbReference>